<dbReference type="AlphaFoldDB" id="A0A0L7QUN0"/>
<dbReference type="Proteomes" id="UP000053825">
    <property type="component" value="Unassembled WGS sequence"/>
</dbReference>
<dbReference type="EMBL" id="KQ414735">
    <property type="protein sequence ID" value="KOC62279.1"/>
    <property type="molecule type" value="Genomic_DNA"/>
</dbReference>
<dbReference type="InterPro" id="IPR053011">
    <property type="entry name" value="SDR_family_member_7"/>
</dbReference>
<dbReference type="PRINTS" id="PR00081">
    <property type="entry name" value="GDHRDH"/>
</dbReference>
<dbReference type="STRING" id="597456.A0A0L7QUN0"/>
<organism evidence="2 3">
    <name type="scientific">Habropoda laboriosa</name>
    <dbReference type="NCBI Taxonomy" id="597456"/>
    <lineage>
        <taxon>Eukaryota</taxon>
        <taxon>Metazoa</taxon>
        <taxon>Ecdysozoa</taxon>
        <taxon>Arthropoda</taxon>
        <taxon>Hexapoda</taxon>
        <taxon>Insecta</taxon>
        <taxon>Pterygota</taxon>
        <taxon>Neoptera</taxon>
        <taxon>Endopterygota</taxon>
        <taxon>Hymenoptera</taxon>
        <taxon>Apocrita</taxon>
        <taxon>Aculeata</taxon>
        <taxon>Apoidea</taxon>
        <taxon>Anthophila</taxon>
        <taxon>Apidae</taxon>
        <taxon>Habropoda</taxon>
    </lineage>
</organism>
<keyword evidence="1" id="KW-1133">Transmembrane helix</keyword>
<sequence>MDLLAVIGSIVIVYYLIYVILPWFLDCDLNLTFHEKFGKPISSLKGKVIWIIGASSGIGENLAYVLAEAGCKIILSARRESELNRVKANCLQRNSNLTNLDVEILVLDICDINSHESAFNNIITKFGKLDILVNNAGRSQRAIWEKIDLTVDKDMFNLNVFSQMALSRLIAEYFFKVDEGHFVITSSLAGVIAAPFSATYCGTKYALHGYYTAFNVEKVGKNVSVTIVCPGATQTNFLAEAYTDKPNEKYGENTQEDSVNKISARRCATLMGIAIANKLSEVWISKPLVLQLYYLKVYYPNLGALILRLLGPRYLLRLRDNKTKIKQEQ</sequence>
<dbReference type="InterPro" id="IPR036291">
    <property type="entry name" value="NAD(P)-bd_dom_sf"/>
</dbReference>
<proteinExistence type="predicted"/>
<dbReference type="Pfam" id="PF00106">
    <property type="entry name" value="adh_short"/>
    <property type="match status" value="1"/>
</dbReference>
<dbReference type="InterPro" id="IPR002347">
    <property type="entry name" value="SDR_fam"/>
</dbReference>
<dbReference type="PANTHER" id="PTHR44269:SF1">
    <property type="entry name" value="DEHYDROGENASE_REDUCTASE SDR FAMILY MEMBER 7"/>
    <property type="match status" value="1"/>
</dbReference>
<accession>A0A0L7QUN0</accession>
<feature type="transmembrane region" description="Helical" evidence="1">
    <location>
        <begin position="6"/>
        <end position="25"/>
    </location>
</feature>
<keyword evidence="1" id="KW-0812">Transmembrane</keyword>
<reference evidence="2 3" key="1">
    <citation type="submission" date="2015-07" db="EMBL/GenBank/DDBJ databases">
        <title>The genome of Habropoda laboriosa.</title>
        <authorList>
            <person name="Pan H."/>
            <person name="Kapheim K."/>
        </authorList>
    </citation>
    <scope>NUCLEOTIDE SEQUENCE [LARGE SCALE GENOMIC DNA]</scope>
    <source>
        <strain evidence="2">0110345459</strain>
    </source>
</reference>
<evidence type="ECO:0000313" key="2">
    <source>
        <dbReference type="EMBL" id="KOC62279.1"/>
    </source>
</evidence>
<dbReference type="SUPFAM" id="SSF51735">
    <property type="entry name" value="NAD(P)-binding Rossmann-fold domains"/>
    <property type="match status" value="1"/>
</dbReference>
<keyword evidence="3" id="KW-1185">Reference proteome</keyword>
<evidence type="ECO:0000313" key="3">
    <source>
        <dbReference type="Proteomes" id="UP000053825"/>
    </source>
</evidence>
<name>A0A0L7QUN0_9HYME</name>
<dbReference type="OrthoDB" id="47007at2759"/>
<gene>
    <name evidence="2" type="ORF">WH47_04037</name>
</gene>
<dbReference type="Gene3D" id="3.40.50.720">
    <property type="entry name" value="NAD(P)-binding Rossmann-like Domain"/>
    <property type="match status" value="1"/>
</dbReference>
<keyword evidence="1" id="KW-0472">Membrane</keyword>
<dbReference type="PANTHER" id="PTHR44269">
    <property type="entry name" value="DEHYDROGENASE/REDUCTASE SDR FAMILY MEMBER 7-RELATED"/>
    <property type="match status" value="1"/>
</dbReference>
<evidence type="ECO:0000256" key="1">
    <source>
        <dbReference type="SAM" id="Phobius"/>
    </source>
</evidence>
<protein>
    <submittedName>
        <fullName evidence="2">Dehydrogenase/reductase SDR family member 7</fullName>
    </submittedName>
</protein>